<protein>
    <submittedName>
        <fullName evidence="2">Uncharacterized protein</fullName>
    </submittedName>
</protein>
<evidence type="ECO:0000313" key="3">
    <source>
        <dbReference type="Proteomes" id="UP001374579"/>
    </source>
</evidence>
<dbReference type="EMBL" id="JBAMIC010000011">
    <property type="protein sequence ID" value="KAK7100301.1"/>
    <property type="molecule type" value="Genomic_DNA"/>
</dbReference>
<proteinExistence type="predicted"/>
<accession>A0AAN9B6P4</accession>
<organism evidence="2 3">
    <name type="scientific">Littorina saxatilis</name>
    <dbReference type="NCBI Taxonomy" id="31220"/>
    <lineage>
        <taxon>Eukaryota</taxon>
        <taxon>Metazoa</taxon>
        <taxon>Spiralia</taxon>
        <taxon>Lophotrochozoa</taxon>
        <taxon>Mollusca</taxon>
        <taxon>Gastropoda</taxon>
        <taxon>Caenogastropoda</taxon>
        <taxon>Littorinimorpha</taxon>
        <taxon>Littorinoidea</taxon>
        <taxon>Littorinidae</taxon>
        <taxon>Littorina</taxon>
    </lineage>
</organism>
<gene>
    <name evidence="2" type="ORF">V1264_023279</name>
</gene>
<feature type="compositionally biased region" description="Basic and acidic residues" evidence="1">
    <location>
        <begin position="163"/>
        <end position="176"/>
    </location>
</feature>
<evidence type="ECO:0000313" key="2">
    <source>
        <dbReference type="EMBL" id="KAK7100301.1"/>
    </source>
</evidence>
<dbReference type="Proteomes" id="UP001374579">
    <property type="component" value="Unassembled WGS sequence"/>
</dbReference>
<feature type="region of interest" description="Disordered" evidence="1">
    <location>
        <begin position="151"/>
        <end position="189"/>
    </location>
</feature>
<reference evidence="2 3" key="1">
    <citation type="submission" date="2024-02" db="EMBL/GenBank/DDBJ databases">
        <title>Chromosome-scale genome assembly of the rough periwinkle Littorina saxatilis.</title>
        <authorList>
            <person name="De Jode A."/>
            <person name="Faria R."/>
            <person name="Formenti G."/>
            <person name="Sims Y."/>
            <person name="Smith T.P."/>
            <person name="Tracey A."/>
            <person name="Wood J.M.D."/>
            <person name="Zagrodzka Z.B."/>
            <person name="Johannesson K."/>
            <person name="Butlin R.K."/>
            <person name="Leder E.H."/>
        </authorList>
    </citation>
    <scope>NUCLEOTIDE SEQUENCE [LARGE SCALE GENOMIC DNA]</scope>
    <source>
        <strain evidence="2">Snail1</strain>
        <tissue evidence="2">Muscle</tissue>
    </source>
</reference>
<comment type="caution">
    <text evidence="2">The sequence shown here is derived from an EMBL/GenBank/DDBJ whole genome shotgun (WGS) entry which is preliminary data.</text>
</comment>
<name>A0AAN9B6P4_9CAEN</name>
<dbReference type="AlphaFoldDB" id="A0AAN9B6P4"/>
<evidence type="ECO:0000256" key="1">
    <source>
        <dbReference type="SAM" id="MobiDB-lite"/>
    </source>
</evidence>
<sequence length="189" mass="21236">MQLAADRLAARADEWCVAINKEKASTTLFTLSSKQKTGTIKLGDTPLRSDDEATYLGVTFDKKQTWKPHIHNAEAKARRKLAIMRKLAGTSWGANEEILKRVYQGAVRPHLEYGSTAWSTAAKTHQQTLDRVQKPSPQDHYWIDEIHTNKGHGRSCCHSTPQSEKRRQGHGSDREIQVPACTSDEEEDG</sequence>
<keyword evidence="3" id="KW-1185">Reference proteome</keyword>
<dbReference type="PANTHER" id="PTHR33332">
    <property type="entry name" value="REVERSE TRANSCRIPTASE DOMAIN-CONTAINING PROTEIN"/>
    <property type="match status" value="1"/>
</dbReference>